<keyword evidence="3" id="KW-0378">Hydrolase</keyword>
<accession>A0A4Z2BZL7</accession>
<dbReference type="GO" id="GO:0016579">
    <property type="term" value="P:protein deubiquitination"/>
    <property type="evidence" value="ECO:0007669"/>
    <property type="project" value="InterPro"/>
</dbReference>
<name>A0A4Z2BZL7_9TELE</name>
<feature type="compositionally biased region" description="Basic and acidic residues" evidence="4">
    <location>
        <begin position="1"/>
        <end position="15"/>
    </location>
</feature>
<proteinExistence type="predicted"/>
<feature type="region of interest" description="Disordered" evidence="4">
    <location>
        <begin position="1"/>
        <end position="29"/>
    </location>
</feature>
<sequence>MEKQSGEIMQKEEKRREKKPKPGNLLRKKSLKTVGSFMNRIVKTLVTLTQFVTRERDGEEDDGGFGKVAACSQSAEPAISREEAKDLLTCSPLCAGRDRLLYQYGDQVPGVMGLKNHGNTCFMNAVVQCLSNTNVLAEYLGLKRYKHDLVQTGLNGVLRSDGTRHVKGEVTEQLATLVRALWTLEYTPQLSVDFKLIVSKYGSQFRGNSQHDALEFLLWLLDRVHEDVNPATQNNNTMNVFGEGNDGSKEIQYSDQSQPEQEGLQHSFVKEHFQAQYKSSLTCPHCRKQSNTFDPFLCISLPIPLCQTRLLHVILVFSNKGQRYLRVKVAVPLFGSVACLRRMVADEGKLSPDQVILTEVYSKGFCRSYFDEEDLASIAEHDVIYAFQAPAIYIRGGSARISGFHHSLPSSPYSTGPMGQRLLPSGTLSSDFLNQGVSVKILLLVCNAAGAGQHVVRFGPPFLMREDMSISWDQLQQSILSKLYYLMLSGTQAQNTGVLFNIRVVGGLGFYNYLSPEDKLPLYHPAVEGALKRCGPGGPPHVKLIIEWEHRIKDCLFGNIQEEVVKDAENVRNQHQYIHQYSCTLDECFYLYTKEEQLAPDDAWKCPHCKQLEQGMVKMSLWTLPDILILHLKRFMQDGEHRTKLTTFVHFPLNGLDMAPHMVNHNHGVHPPPLTSWKQCQRRELIPPEFLYDLYAVCNHHGGMHGGHYTAFCRNSVDGQWYSYDDSSAEAVPEAEVCTRGAYILFYQRRNTIPSWSASSSVTGSTSSSTSDHWLVRLAEGSERGSVALGEPDLGPLIIEAPDSTELPVFGDETPKATATKIPDDFETRLIVRTQARNMRSLKKPKEALSKVAPLRWSFSSKNLLNTQPGELVKYLESGRRPRCTKDPITKVVASQPQMMLQLKGQEVHNSQSNGRPVSKTHASLKIPSVQINNSLSNSNHVKAKNGDSLTQRPSKRTKNNQSRTPDCQHELQRGTVVNNHYSHSAPSSRDSTLRNTQSGSSYMAQKDMLQLFLYSEDRRQLKRHGDSNHANILPFFNPFFMKKDIFGSTEEQYILKKCQGQLGQIENVNQAKQSLSNGMVPNVVLEDKKVSVVSRCNHNNCRVQLLIGQAGSHEAADIKRASSSTNVHFKFDETFKKYASLQRNCESTPTHISLLLEKPSSTSLQQIRHSTTSHGRPVTESSF</sequence>
<dbReference type="PANTHER" id="PTHR21646">
    <property type="entry name" value="UBIQUITIN CARBOXYL-TERMINAL HYDROLASE"/>
    <property type="match status" value="1"/>
</dbReference>
<dbReference type="InterPro" id="IPR028889">
    <property type="entry name" value="USP"/>
</dbReference>
<dbReference type="PROSITE" id="PS00972">
    <property type="entry name" value="USP_1"/>
    <property type="match status" value="1"/>
</dbReference>
<feature type="compositionally biased region" description="Basic residues" evidence="4">
    <location>
        <begin position="16"/>
        <end position="29"/>
    </location>
</feature>
<dbReference type="Proteomes" id="UP000516260">
    <property type="component" value="Chromosome 16"/>
</dbReference>
<dbReference type="InterPro" id="IPR038765">
    <property type="entry name" value="Papain-like_cys_pep_sf"/>
</dbReference>
<evidence type="ECO:0000256" key="4">
    <source>
        <dbReference type="SAM" id="MobiDB-lite"/>
    </source>
</evidence>
<dbReference type="InterPro" id="IPR050185">
    <property type="entry name" value="Ub_carboxyl-term_hydrolase"/>
</dbReference>
<comment type="catalytic activity">
    <reaction evidence="1">
        <text>Thiol-dependent hydrolysis of ester, thioester, amide, peptide and isopeptide bonds formed by the C-terminal Gly of ubiquitin (a 76-residue protein attached to proteins as an intracellular targeting signal).</text>
        <dbReference type="EC" id="3.4.19.12"/>
    </reaction>
</comment>
<evidence type="ECO:0000313" key="6">
    <source>
        <dbReference type="EMBL" id="TNM97583.1"/>
    </source>
</evidence>
<protein>
    <recommendedName>
        <fullName evidence="2">ubiquitinyl hydrolase 1</fullName>
        <ecNumber evidence="2">3.4.19.12</ecNumber>
    </recommendedName>
</protein>
<feature type="compositionally biased region" description="Polar residues" evidence="4">
    <location>
        <begin position="930"/>
        <end position="941"/>
    </location>
</feature>
<evidence type="ECO:0000256" key="3">
    <source>
        <dbReference type="ARBA" id="ARBA00022801"/>
    </source>
</evidence>
<keyword evidence="7" id="KW-1185">Reference proteome</keyword>
<evidence type="ECO:0000256" key="2">
    <source>
        <dbReference type="ARBA" id="ARBA00012759"/>
    </source>
</evidence>
<feature type="domain" description="USP" evidence="5">
    <location>
        <begin position="112"/>
        <end position="750"/>
    </location>
</feature>
<dbReference type="InterPro" id="IPR001394">
    <property type="entry name" value="Peptidase_C19_UCH"/>
</dbReference>
<evidence type="ECO:0000313" key="7">
    <source>
        <dbReference type="Proteomes" id="UP000516260"/>
    </source>
</evidence>
<dbReference type="SUPFAM" id="SSF54001">
    <property type="entry name" value="Cysteine proteinases"/>
    <property type="match status" value="1"/>
</dbReference>
<dbReference type="EMBL" id="SWLE01000008">
    <property type="protein sequence ID" value="TNM97583.1"/>
    <property type="molecule type" value="Genomic_DNA"/>
</dbReference>
<dbReference type="Pfam" id="PF00443">
    <property type="entry name" value="UCH"/>
    <property type="match status" value="1"/>
</dbReference>
<evidence type="ECO:0000256" key="1">
    <source>
        <dbReference type="ARBA" id="ARBA00000707"/>
    </source>
</evidence>
<dbReference type="EC" id="3.4.19.12" evidence="2"/>
<reference evidence="6 7" key="1">
    <citation type="submission" date="2019-04" db="EMBL/GenBank/DDBJ databases">
        <title>The sequence and de novo assembly of Takifugu bimaculatus genome using PacBio and Hi-C technologies.</title>
        <authorList>
            <person name="Xu P."/>
            <person name="Liu B."/>
            <person name="Zhou Z."/>
        </authorList>
    </citation>
    <scope>NUCLEOTIDE SEQUENCE [LARGE SCALE GENOMIC DNA]</scope>
    <source>
        <strain evidence="6">TB-2018</strain>
        <tissue evidence="6">Muscle</tissue>
    </source>
</reference>
<dbReference type="FunFam" id="3.90.70.10:FF:000048">
    <property type="entry name" value="Ubiquitin carboxyl-terminal hydrolase 31"/>
    <property type="match status" value="1"/>
</dbReference>
<organism evidence="6 7">
    <name type="scientific">Takifugu bimaculatus</name>
    <dbReference type="NCBI Taxonomy" id="433685"/>
    <lineage>
        <taxon>Eukaryota</taxon>
        <taxon>Metazoa</taxon>
        <taxon>Chordata</taxon>
        <taxon>Craniata</taxon>
        <taxon>Vertebrata</taxon>
        <taxon>Euteleostomi</taxon>
        <taxon>Actinopterygii</taxon>
        <taxon>Neopterygii</taxon>
        <taxon>Teleostei</taxon>
        <taxon>Neoteleostei</taxon>
        <taxon>Acanthomorphata</taxon>
        <taxon>Eupercaria</taxon>
        <taxon>Tetraodontiformes</taxon>
        <taxon>Tetradontoidea</taxon>
        <taxon>Tetraodontidae</taxon>
        <taxon>Takifugu</taxon>
    </lineage>
</organism>
<gene>
    <name evidence="6" type="ORF">fugu_015739</name>
</gene>
<feature type="region of interest" description="Disordered" evidence="4">
    <location>
        <begin position="930"/>
        <end position="974"/>
    </location>
</feature>
<dbReference type="Gene3D" id="3.90.70.10">
    <property type="entry name" value="Cysteine proteinases"/>
    <property type="match status" value="2"/>
</dbReference>
<dbReference type="PANTHER" id="PTHR21646:SF85">
    <property type="entry name" value="UBIQUITIN CARBOXYL-TERMINAL HYDROLASE 43"/>
    <property type="match status" value="1"/>
</dbReference>
<dbReference type="CDD" id="cd02674">
    <property type="entry name" value="Peptidase_C19R"/>
    <property type="match status" value="1"/>
</dbReference>
<dbReference type="InterPro" id="IPR018200">
    <property type="entry name" value="USP_CS"/>
</dbReference>
<comment type="caution">
    <text evidence="6">The sequence shown here is derived from an EMBL/GenBank/DDBJ whole genome shotgun (WGS) entry which is preliminary data.</text>
</comment>
<feature type="region of interest" description="Disordered" evidence="4">
    <location>
        <begin position="1164"/>
        <end position="1184"/>
    </location>
</feature>
<dbReference type="PROSITE" id="PS50235">
    <property type="entry name" value="USP_3"/>
    <property type="match status" value="1"/>
</dbReference>
<dbReference type="PROSITE" id="PS00973">
    <property type="entry name" value="USP_2"/>
    <property type="match status" value="1"/>
</dbReference>
<dbReference type="AlphaFoldDB" id="A0A4Z2BZL7"/>
<evidence type="ECO:0000259" key="5">
    <source>
        <dbReference type="PROSITE" id="PS50235"/>
    </source>
</evidence>
<dbReference type="GO" id="GO:0004843">
    <property type="term" value="F:cysteine-type deubiquitinase activity"/>
    <property type="evidence" value="ECO:0007669"/>
    <property type="project" value="UniProtKB-EC"/>
</dbReference>